<evidence type="ECO:0000313" key="3">
    <source>
        <dbReference type="Proteomes" id="UP000076738"/>
    </source>
</evidence>
<feature type="compositionally biased region" description="Low complexity" evidence="1">
    <location>
        <begin position="74"/>
        <end position="89"/>
    </location>
</feature>
<dbReference type="Proteomes" id="UP000076738">
    <property type="component" value="Unassembled WGS sequence"/>
</dbReference>
<proteinExistence type="predicted"/>
<organism evidence="2 3">
    <name type="scientific">Calocera viscosa (strain TUFC12733)</name>
    <dbReference type="NCBI Taxonomy" id="1330018"/>
    <lineage>
        <taxon>Eukaryota</taxon>
        <taxon>Fungi</taxon>
        <taxon>Dikarya</taxon>
        <taxon>Basidiomycota</taxon>
        <taxon>Agaricomycotina</taxon>
        <taxon>Dacrymycetes</taxon>
        <taxon>Dacrymycetales</taxon>
        <taxon>Dacrymycetaceae</taxon>
        <taxon>Calocera</taxon>
    </lineage>
</organism>
<sequence length="139" mass="14336">MSTVLTPTPPGVLSPVQQPEVYAPLQTIEGLILPLPDEYAMNLVLRSPASSDSGRDATVAAWAEGSPYPSRPDSALSTPRSSLSLPSTAGGDSWTDGDRGSDVLSEELLSLSSRDGFGTDDEEDGAASELGSVSDLGNV</sequence>
<evidence type="ECO:0000313" key="2">
    <source>
        <dbReference type="EMBL" id="KZO98082.1"/>
    </source>
</evidence>
<accession>A0A167NU89</accession>
<dbReference type="EMBL" id="KV417277">
    <property type="protein sequence ID" value="KZO98082.1"/>
    <property type="molecule type" value="Genomic_DNA"/>
</dbReference>
<name>A0A167NU89_CALVF</name>
<protein>
    <submittedName>
        <fullName evidence="2">Uncharacterized protein</fullName>
    </submittedName>
</protein>
<reference evidence="2 3" key="1">
    <citation type="journal article" date="2016" name="Mol. Biol. Evol.">
        <title>Comparative Genomics of Early-Diverging Mushroom-Forming Fungi Provides Insights into the Origins of Lignocellulose Decay Capabilities.</title>
        <authorList>
            <person name="Nagy L.G."/>
            <person name="Riley R."/>
            <person name="Tritt A."/>
            <person name="Adam C."/>
            <person name="Daum C."/>
            <person name="Floudas D."/>
            <person name="Sun H."/>
            <person name="Yadav J.S."/>
            <person name="Pangilinan J."/>
            <person name="Larsson K.H."/>
            <person name="Matsuura K."/>
            <person name="Barry K."/>
            <person name="Labutti K."/>
            <person name="Kuo R."/>
            <person name="Ohm R.A."/>
            <person name="Bhattacharya S.S."/>
            <person name="Shirouzu T."/>
            <person name="Yoshinaga Y."/>
            <person name="Martin F.M."/>
            <person name="Grigoriev I.V."/>
            <person name="Hibbett D.S."/>
        </authorList>
    </citation>
    <scope>NUCLEOTIDE SEQUENCE [LARGE SCALE GENOMIC DNA]</scope>
    <source>
        <strain evidence="2 3">TUFC12733</strain>
    </source>
</reference>
<feature type="region of interest" description="Disordered" evidence="1">
    <location>
        <begin position="47"/>
        <end position="139"/>
    </location>
</feature>
<evidence type="ECO:0000256" key="1">
    <source>
        <dbReference type="SAM" id="MobiDB-lite"/>
    </source>
</evidence>
<gene>
    <name evidence="2" type="ORF">CALVIDRAFT_53276</name>
</gene>
<dbReference type="AlphaFoldDB" id="A0A167NU89"/>
<keyword evidence="3" id="KW-1185">Reference proteome</keyword>